<organism evidence="2">
    <name type="scientific">virus sp. ctQmo6</name>
    <dbReference type="NCBI Taxonomy" id="2827990"/>
    <lineage>
        <taxon>Viruses</taxon>
    </lineage>
</organism>
<keyword evidence="1" id="KW-0472">Membrane</keyword>
<proteinExistence type="predicted"/>
<sequence>MWVNPFLAGVLTVVGIELLAFVALILYVGFKHDDKE</sequence>
<keyword evidence="1" id="KW-0812">Transmembrane</keyword>
<feature type="transmembrane region" description="Helical" evidence="1">
    <location>
        <begin position="6"/>
        <end position="30"/>
    </location>
</feature>
<accession>A0A8S5RGM0</accession>
<keyword evidence="1" id="KW-1133">Transmembrane helix</keyword>
<evidence type="ECO:0000256" key="1">
    <source>
        <dbReference type="SAM" id="Phobius"/>
    </source>
</evidence>
<evidence type="ECO:0000313" key="2">
    <source>
        <dbReference type="EMBL" id="DAE30124.1"/>
    </source>
</evidence>
<dbReference type="EMBL" id="BK059102">
    <property type="protein sequence ID" value="DAE30124.1"/>
    <property type="molecule type" value="Genomic_DNA"/>
</dbReference>
<protein>
    <submittedName>
        <fullName evidence="2">Membrane-associated protein</fullName>
    </submittedName>
</protein>
<reference evidence="2" key="1">
    <citation type="journal article" date="2021" name="Proc. Natl. Acad. Sci. U.S.A.">
        <title>A Catalog of Tens of Thousands of Viruses from Human Metagenomes Reveals Hidden Associations with Chronic Diseases.</title>
        <authorList>
            <person name="Tisza M.J."/>
            <person name="Buck C.B."/>
        </authorList>
    </citation>
    <scope>NUCLEOTIDE SEQUENCE</scope>
    <source>
        <strain evidence="2">CtQmo6</strain>
    </source>
</reference>
<name>A0A8S5RGM0_9VIRU</name>